<reference evidence="2" key="1">
    <citation type="submission" date="2021-01" db="EMBL/GenBank/DDBJ databases">
        <authorList>
            <consortium name="Genoscope - CEA"/>
            <person name="William W."/>
        </authorList>
    </citation>
    <scope>NUCLEOTIDE SEQUENCE</scope>
</reference>
<proteinExistence type="predicted"/>
<keyword evidence="1" id="KW-0812">Transmembrane</keyword>
<sequence length="535" mass="61318">MAITDKLCFGFSTAAIIIYVSLFAITNILGYGPVNQPISNGKQCNLIYFPDPKDISKTLCLDECPKTGDKKLQCDNCSGNIINTDEYNHGCLPTLYSQLQQVMPALETPKLNNFTLSLISNSEFVFTGLILLLSILYINQRIFRQYFSLIISFLTNFYPYCILWLSIIMANRLSTFHDMEKLQRAGESRQLNQQSIEIIVQAFNYKTIYTILLLILIKVFIGSLISQFFNQNDKEGYRLKSYISLTIRKNLGQYTFRYNSVIQSLVIINFLVMYYSITGALSIGSIDSTKPVYSQYSTSILGIILAIILFCLFVYASKILRLYTDYFIYIFSLKQLLWEEEQNIQILKNSFEVFGTISLLAFKQIIYSPKSLGIKLMYLIKKPQIAHKWENDLSLLTSLTLGRQVFYLTQNQVNNQPIASYQLQESIDALNIQDLDIVYLLYQQAEAILRYSGWSMGCLIGIVNSLFGCGFSTILLMIPLSCDLNYVISAQLIKGFLTFGLIEGDKDDDKLMNFYKTIILIEKEEQLSKKKQQQH</sequence>
<gene>
    <name evidence="2" type="ORF">PPENT_87.1.T0090062</name>
</gene>
<feature type="transmembrane region" description="Helical" evidence="1">
    <location>
        <begin position="146"/>
        <end position="170"/>
    </location>
</feature>
<feature type="transmembrane region" description="Helical" evidence="1">
    <location>
        <begin position="208"/>
        <end position="229"/>
    </location>
</feature>
<feature type="transmembrane region" description="Helical" evidence="1">
    <location>
        <begin position="7"/>
        <end position="29"/>
    </location>
</feature>
<keyword evidence="1" id="KW-0472">Membrane</keyword>
<dbReference type="Proteomes" id="UP000689195">
    <property type="component" value="Unassembled WGS sequence"/>
</dbReference>
<protein>
    <recommendedName>
        <fullName evidence="4">Transmembrane protein</fullName>
    </recommendedName>
</protein>
<dbReference type="AlphaFoldDB" id="A0A8S1SPL7"/>
<accession>A0A8S1SPL7</accession>
<dbReference type="OrthoDB" id="301152at2759"/>
<feature type="transmembrane region" description="Helical" evidence="1">
    <location>
        <begin position="118"/>
        <end position="139"/>
    </location>
</feature>
<evidence type="ECO:0000313" key="3">
    <source>
        <dbReference type="Proteomes" id="UP000689195"/>
    </source>
</evidence>
<evidence type="ECO:0008006" key="4">
    <source>
        <dbReference type="Google" id="ProtNLM"/>
    </source>
</evidence>
<organism evidence="2 3">
    <name type="scientific">Paramecium pentaurelia</name>
    <dbReference type="NCBI Taxonomy" id="43138"/>
    <lineage>
        <taxon>Eukaryota</taxon>
        <taxon>Sar</taxon>
        <taxon>Alveolata</taxon>
        <taxon>Ciliophora</taxon>
        <taxon>Intramacronucleata</taxon>
        <taxon>Oligohymenophorea</taxon>
        <taxon>Peniculida</taxon>
        <taxon>Parameciidae</taxon>
        <taxon>Paramecium</taxon>
    </lineage>
</organism>
<keyword evidence="1" id="KW-1133">Transmembrane helix</keyword>
<keyword evidence="3" id="KW-1185">Reference proteome</keyword>
<feature type="transmembrane region" description="Helical" evidence="1">
    <location>
        <begin position="458"/>
        <end position="478"/>
    </location>
</feature>
<feature type="transmembrane region" description="Helical" evidence="1">
    <location>
        <begin position="297"/>
        <end position="316"/>
    </location>
</feature>
<feature type="transmembrane region" description="Helical" evidence="1">
    <location>
        <begin position="258"/>
        <end position="277"/>
    </location>
</feature>
<name>A0A8S1SPL7_9CILI</name>
<evidence type="ECO:0000256" key="1">
    <source>
        <dbReference type="SAM" id="Phobius"/>
    </source>
</evidence>
<dbReference type="EMBL" id="CAJJDO010000009">
    <property type="protein sequence ID" value="CAD8140414.1"/>
    <property type="molecule type" value="Genomic_DNA"/>
</dbReference>
<comment type="caution">
    <text evidence="2">The sequence shown here is derived from an EMBL/GenBank/DDBJ whole genome shotgun (WGS) entry which is preliminary data.</text>
</comment>
<evidence type="ECO:0000313" key="2">
    <source>
        <dbReference type="EMBL" id="CAD8140414.1"/>
    </source>
</evidence>